<dbReference type="AlphaFoldDB" id="D0S8P5"/>
<name>D0S8P5_ACIJO</name>
<dbReference type="Proteomes" id="UP000012047">
    <property type="component" value="Unassembled WGS sequence"/>
</dbReference>
<dbReference type="Gene3D" id="3.30.70.2330">
    <property type="match status" value="1"/>
</dbReference>
<organism evidence="1 2">
    <name type="scientific">Acinetobacter johnsonii SH046</name>
    <dbReference type="NCBI Taxonomy" id="575586"/>
    <lineage>
        <taxon>Bacteria</taxon>
        <taxon>Pseudomonadati</taxon>
        <taxon>Pseudomonadota</taxon>
        <taxon>Gammaproteobacteria</taxon>
        <taxon>Moraxellales</taxon>
        <taxon>Moraxellaceae</taxon>
        <taxon>Acinetobacter</taxon>
    </lineage>
</organism>
<dbReference type="eggNOG" id="ENOG5031RS4">
    <property type="taxonomic scope" value="Bacteria"/>
</dbReference>
<accession>D0S8P5</accession>
<dbReference type="RefSeq" id="WP_005400097.1">
    <property type="nucleotide sequence ID" value="NZ_GG704964.1"/>
</dbReference>
<proteinExistence type="predicted"/>
<evidence type="ECO:0008006" key="3">
    <source>
        <dbReference type="Google" id="ProtNLM"/>
    </source>
</evidence>
<protein>
    <recommendedName>
        <fullName evidence="3">HIRAN domain-containing protein</fullName>
    </recommendedName>
</protein>
<dbReference type="EMBL" id="GG704964">
    <property type="protein sequence ID" value="EEY97767.1"/>
    <property type="molecule type" value="Genomic_DNA"/>
</dbReference>
<reference evidence="2" key="1">
    <citation type="journal article" date="2012" name="PLoS ONE">
        <title>The success of Acinetobacter species; genetic, metabolic and virulence attributes.</title>
        <authorList>
            <person name="Peleg A.Y."/>
            <person name="de Breij A."/>
            <person name="Adams M.D."/>
            <person name="Cerqueira G.M."/>
            <person name="Mocali S."/>
            <person name="Galardini M."/>
            <person name="Nibbering P.H."/>
            <person name="Earl A.M."/>
            <person name="Ward D.V."/>
            <person name="Paterson D.L."/>
            <person name="Seifert H."/>
            <person name="Dijkshoorn L."/>
        </authorList>
    </citation>
    <scope>NUCLEOTIDE SEQUENCE [LARGE SCALE GENOMIC DNA]</scope>
    <source>
        <strain evidence="2">SH046</strain>
    </source>
</reference>
<dbReference type="HOGENOM" id="CLU_1801870_0_0_6"/>
<sequence length="143" mass="15618">MEIVIAIIVGLVIWYILKAKKTVNGTSINAPLNNTSYAYNIVGEQSYQNNLKKIAGPKEEESKFFECYAKVSSEPLNQYDKNAVKVEINGLLVGYLSKSEAAKLSSKVVNKTVPAVIDGGWKDEESTGSYGVKLAINNVNDLV</sequence>
<gene>
    <name evidence="1" type="ORF">HMPREF0016_00850</name>
</gene>
<evidence type="ECO:0000313" key="2">
    <source>
        <dbReference type="Proteomes" id="UP000012047"/>
    </source>
</evidence>
<evidence type="ECO:0000313" key="1">
    <source>
        <dbReference type="EMBL" id="EEY97767.1"/>
    </source>
</evidence>